<dbReference type="SMART" id="SM00858">
    <property type="entry name" value="SAF"/>
    <property type="match status" value="1"/>
</dbReference>
<dbReference type="CDD" id="cd11614">
    <property type="entry name" value="SAF_CpaB_FlgA_like"/>
    <property type="match status" value="1"/>
</dbReference>
<feature type="domain" description="SAF" evidence="1">
    <location>
        <begin position="40"/>
        <end position="104"/>
    </location>
</feature>
<dbReference type="InterPro" id="IPR031571">
    <property type="entry name" value="RcpC_dom"/>
</dbReference>
<keyword evidence="3" id="KW-1185">Reference proteome</keyword>
<dbReference type="Proteomes" id="UP000198546">
    <property type="component" value="Chromosome i"/>
</dbReference>
<reference evidence="2 3" key="1">
    <citation type="submission" date="2016-10" db="EMBL/GenBank/DDBJ databases">
        <authorList>
            <person name="de Groot N.N."/>
        </authorList>
    </citation>
    <scope>NUCLEOTIDE SEQUENCE [LARGE SCALE GENOMIC DNA]</scope>
    <source>
        <strain evidence="2 3">MON 2.2</strain>
    </source>
</reference>
<protein>
    <submittedName>
        <fullName evidence="2">Pilus assembly protein CpaB</fullName>
    </submittedName>
</protein>
<accession>A0A1G6YB71</accession>
<dbReference type="OrthoDB" id="5182178at2"/>
<proteinExistence type="predicted"/>
<dbReference type="AlphaFoldDB" id="A0A1G6YB71"/>
<dbReference type="RefSeq" id="WP_090592791.1">
    <property type="nucleotide sequence ID" value="NZ_LT629688.1"/>
</dbReference>
<sequence>MRRRVVAAVVAVLLAAVGGVLVLAYASTADQRALAGMQTVDVLVTTATVPQDTAAEDLRDLVRLQQLPAMAVPDGALSTLAEVQGLVTSTELQPGEQVLAARFADPAAQAQQSEVEVPQGLQQVSVLLDPQRVVGGEVAPGDLVGVLISLDEPARTHLALQEVLVTRVQGGYAPPADGEAEEAAAEDAAPLPESSLLVTLAVDGGQTERLVFGAEHGTVWLSLQDEDVDQSDTDVITDEEVYE</sequence>
<evidence type="ECO:0000259" key="1">
    <source>
        <dbReference type="SMART" id="SM00858"/>
    </source>
</evidence>
<dbReference type="EMBL" id="LT629688">
    <property type="protein sequence ID" value="SDD87600.1"/>
    <property type="molecule type" value="Genomic_DNA"/>
</dbReference>
<organism evidence="2 3">
    <name type="scientific">Auraticoccus monumenti</name>
    <dbReference type="NCBI Taxonomy" id="675864"/>
    <lineage>
        <taxon>Bacteria</taxon>
        <taxon>Bacillati</taxon>
        <taxon>Actinomycetota</taxon>
        <taxon>Actinomycetes</taxon>
        <taxon>Propionibacteriales</taxon>
        <taxon>Propionibacteriaceae</taxon>
        <taxon>Auraticoccus</taxon>
    </lineage>
</organism>
<gene>
    <name evidence="2" type="ORF">SAMN04489747_1952</name>
</gene>
<dbReference type="InterPro" id="IPR013974">
    <property type="entry name" value="SAF"/>
</dbReference>
<evidence type="ECO:0000313" key="3">
    <source>
        <dbReference type="Proteomes" id="UP000198546"/>
    </source>
</evidence>
<dbReference type="STRING" id="675864.SAMN04489747_1952"/>
<dbReference type="Pfam" id="PF16976">
    <property type="entry name" value="RcpC"/>
    <property type="match status" value="1"/>
</dbReference>
<evidence type="ECO:0000313" key="2">
    <source>
        <dbReference type="EMBL" id="SDD87600.1"/>
    </source>
</evidence>
<name>A0A1G6YB71_9ACTN</name>